<proteinExistence type="predicted"/>
<sequence length="127" mass="13856">MSLRSLMFALFLAITSAVAYTERTAGGLESPHLRDTHSKNSFSYLKSDLLNFVESGENMLLSASKPITKVKRDFVLACGVEFDKKKGTIVPDHVNSITDNDDIYDSIIAAKDFVASDRVVGSLAIVP</sequence>
<organism evidence="1 2">
    <name type="scientific">Peronosclerospora sorghi</name>
    <dbReference type="NCBI Taxonomy" id="230839"/>
    <lineage>
        <taxon>Eukaryota</taxon>
        <taxon>Sar</taxon>
        <taxon>Stramenopiles</taxon>
        <taxon>Oomycota</taxon>
        <taxon>Peronosporomycetes</taxon>
        <taxon>Peronosporales</taxon>
        <taxon>Peronosporaceae</taxon>
        <taxon>Peronosclerospora</taxon>
    </lineage>
</organism>
<evidence type="ECO:0000313" key="1">
    <source>
        <dbReference type="EMBL" id="KAI9905419.1"/>
    </source>
</evidence>
<evidence type="ECO:0000313" key="2">
    <source>
        <dbReference type="Proteomes" id="UP001163321"/>
    </source>
</evidence>
<reference evidence="1 2" key="1">
    <citation type="journal article" date="2022" name="bioRxiv">
        <title>The genome of the oomycete Peronosclerospora sorghi, a cosmopolitan pathogen of maize and sorghum, is inflated with dispersed pseudogenes.</title>
        <authorList>
            <person name="Fletcher K."/>
            <person name="Martin F."/>
            <person name="Isakeit T."/>
            <person name="Cavanaugh K."/>
            <person name="Magill C."/>
            <person name="Michelmore R."/>
        </authorList>
    </citation>
    <scope>NUCLEOTIDE SEQUENCE [LARGE SCALE GENOMIC DNA]</scope>
    <source>
        <strain evidence="1">P6</strain>
    </source>
</reference>
<name>A0ACC0VHM7_9STRA</name>
<accession>A0ACC0VHM7</accession>
<dbReference type="Proteomes" id="UP001163321">
    <property type="component" value="Chromosome 9"/>
</dbReference>
<gene>
    <name evidence="1" type="ORF">PsorP6_014149</name>
</gene>
<protein>
    <submittedName>
        <fullName evidence="1">Uncharacterized protein</fullName>
    </submittedName>
</protein>
<comment type="caution">
    <text evidence="1">The sequence shown here is derived from an EMBL/GenBank/DDBJ whole genome shotgun (WGS) entry which is preliminary data.</text>
</comment>
<dbReference type="EMBL" id="CM047588">
    <property type="protein sequence ID" value="KAI9905419.1"/>
    <property type="molecule type" value="Genomic_DNA"/>
</dbReference>
<keyword evidence="2" id="KW-1185">Reference proteome</keyword>